<dbReference type="Gene3D" id="3.30.300.20">
    <property type="match status" value="1"/>
</dbReference>
<evidence type="ECO:0000256" key="1">
    <source>
        <dbReference type="SAM" id="MobiDB-lite"/>
    </source>
</evidence>
<feature type="compositionally biased region" description="Basic and acidic residues" evidence="1">
    <location>
        <begin position="639"/>
        <end position="649"/>
    </location>
</feature>
<dbReference type="InterPro" id="IPR017853">
    <property type="entry name" value="GH"/>
</dbReference>
<dbReference type="Gene3D" id="3.20.20.80">
    <property type="entry name" value="Glycosidases"/>
    <property type="match status" value="1"/>
</dbReference>
<protein>
    <recommendedName>
        <fullName evidence="3">YcaO domain-containing protein</fullName>
    </recommendedName>
</protein>
<dbReference type="SUPFAM" id="SSF81853">
    <property type="entry name" value="Family 10 polysaccharide lyase"/>
    <property type="match status" value="1"/>
</dbReference>
<evidence type="ECO:0000256" key="2">
    <source>
        <dbReference type="SAM" id="SignalP"/>
    </source>
</evidence>
<feature type="chain" id="PRO_5025670697" description="YcaO domain-containing protein" evidence="2">
    <location>
        <begin position="20"/>
        <end position="3037"/>
    </location>
</feature>
<keyword evidence="2" id="KW-0732">Signal</keyword>
<reference evidence="4" key="1">
    <citation type="journal article" date="2019" name="Sci. Rep.">
        <title>Draft genome of Tanacetum cinerariifolium, the natural source of mosquito coil.</title>
        <authorList>
            <person name="Yamashiro T."/>
            <person name="Shiraishi A."/>
            <person name="Satake H."/>
            <person name="Nakayama K."/>
        </authorList>
    </citation>
    <scope>NUCLEOTIDE SEQUENCE</scope>
</reference>
<dbReference type="Gene3D" id="3.30.1330.230">
    <property type="match status" value="1"/>
</dbReference>
<feature type="region of interest" description="Disordered" evidence="1">
    <location>
        <begin position="2739"/>
        <end position="2758"/>
    </location>
</feature>
<feature type="region of interest" description="Disordered" evidence="1">
    <location>
        <begin position="1021"/>
        <end position="1041"/>
    </location>
</feature>
<dbReference type="InterPro" id="IPR019938">
    <property type="entry name" value="YcaO_dom_prot"/>
</dbReference>
<dbReference type="InterPro" id="IPR003718">
    <property type="entry name" value="OsmC/Ohr_fam"/>
</dbReference>
<name>A0A699GFN9_TANCI</name>
<dbReference type="PANTHER" id="PTHR37809:SF1">
    <property type="entry name" value="RIBOSOMAL PROTEIN S12 METHYLTHIOTRANSFERASE ACCESSORY FACTOR YCAO"/>
    <property type="match status" value="1"/>
</dbReference>
<evidence type="ECO:0000259" key="3">
    <source>
        <dbReference type="PROSITE" id="PS51664"/>
    </source>
</evidence>
<dbReference type="PROSITE" id="PS51664">
    <property type="entry name" value="YCAO"/>
    <property type="match status" value="1"/>
</dbReference>
<dbReference type="Pfam" id="PF02566">
    <property type="entry name" value="OsmC"/>
    <property type="match status" value="1"/>
</dbReference>
<feature type="compositionally biased region" description="Basic residues" evidence="1">
    <location>
        <begin position="1108"/>
        <end position="1121"/>
    </location>
</feature>
<dbReference type="PANTHER" id="PTHR37809">
    <property type="entry name" value="RIBOSOMAL PROTEIN S12 METHYLTHIOTRANSFERASE ACCESSORY FACTOR YCAO"/>
    <property type="match status" value="1"/>
</dbReference>
<feature type="signal peptide" evidence="2">
    <location>
        <begin position="1"/>
        <end position="19"/>
    </location>
</feature>
<dbReference type="InterPro" id="IPR046537">
    <property type="entry name" value="DUF6602"/>
</dbReference>
<dbReference type="Gene3D" id="2.60.40.10">
    <property type="entry name" value="Immunoglobulins"/>
    <property type="match status" value="1"/>
</dbReference>
<dbReference type="SUPFAM" id="SSF51445">
    <property type="entry name" value="(Trans)glycosidases"/>
    <property type="match status" value="1"/>
</dbReference>
<dbReference type="Gene3D" id="2.60.40.3950">
    <property type="match status" value="1"/>
</dbReference>
<feature type="domain" description="YcaO" evidence="3">
    <location>
        <begin position="1582"/>
        <end position="1901"/>
    </location>
</feature>
<feature type="compositionally biased region" description="Basic residues" evidence="1">
    <location>
        <begin position="1931"/>
        <end position="1954"/>
    </location>
</feature>
<feature type="region of interest" description="Disordered" evidence="1">
    <location>
        <begin position="1909"/>
        <end position="2018"/>
    </location>
</feature>
<dbReference type="SUPFAM" id="SSF82784">
    <property type="entry name" value="OsmC-like"/>
    <property type="match status" value="1"/>
</dbReference>
<evidence type="ECO:0000313" key="4">
    <source>
        <dbReference type="EMBL" id="GEU28552.1"/>
    </source>
</evidence>
<proteinExistence type="predicted"/>
<gene>
    <name evidence="4" type="ORF">Tci_000530</name>
</gene>
<feature type="region of interest" description="Disordered" evidence="1">
    <location>
        <begin position="576"/>
        <end position="597"/>
    </location>
</feature>
<dbReference type="Pfam" id="PF16586">
    <property type="entry name" value="DUF5060"/>
    <property type="match status" value="1"/>
</dbReference>
<dbReference type="Pfam" id="PF20247">
    <property type="entry name" value="DUF6602"/>
    <property type="match status" value="1"/>
</dbReference>
<dbReference type="InterPro" id="IPR025277">
    <property type="entry name" value="Apiosidase-like_cat_dom"/>
</dbReference>
<dbReference type="InterPro" id="IPR032260">
    <property type="entry name" value="DUF5060"/>
</dbReference>
<dbReference type="Pfam" id="PF13204">
    <property type="entry name" value="Apiosidase"/>
    <property type="match status" value="1"/>
</dbReference>
<dbReference type="InterPro" id="IPR013783">
    <property type="entry name" value="Ig-like_fold"/>
</dbReference>
<dbReference type="NCBIfam" id="TIGR02474">
    <property type="entry name" value="pec_lyase"/>
    <property type="match status" value="1"/>
</dbReference>
<feature type="compositionally biased region" description="Low complexity" evidence="1">
    <location>
        <begin position="1136"/>
        <end position="1150"/>
    </location>
</feature>
<dbReference type="Pfam" id="PF09492">
    <property type="entry name" value="Pec_lyase"/>
    <property type="match status" value="1"/>
</dbReference>
<dbReference type="InterPro" id="IPR003776">
    <property type="entry name" value="YcaO-like_dom"/>
</dbReference>
<comment type="caution">
    <text evidence="4">The sequence shown here is derived from an EMBL/GenBank/DDBJ whole genome shotgun (WGS) entry which is preliminary data.</text>
</comment>
<dbReference type="Gene3D" id="1.50.10.20">
    <property type="match status" value="1"/>
</dbReference>
<sequence length="3037" mass="335267">MKRRLCLIWLAALGTLAGAAGNAALAQPAVDQYGLAAADGAVERWGAIEFTFAGPTAGNPFVDVTLSGVFRQGGREIVAAGFYDGDGQYKIRFMPDAVGAWTYETRSSAPALNGQRGAFTAVQPAPGNHGPVSVRNTFHFGYGDGTPYWQVGTTSYAWTHQSDALQEQTLKTLSTAPFNKIRMAIFPNNDDQVAGQRFPFAGTPPHGWDLSRFDPVFFRNLERRVAQLRALGIEADLILFHPYDKGRWGFDRMPAAVDDRYLRYVVARLSAYRNVWWSMANEYDLMTEKKPDDWDRYFRIVQASDPYNHLRSIHNAFRFYDHNKAWVTHVSIQHGAATEDPERAILFRDVYNKPVVFDEVKYEGNWTKRWGQLTPQEMVLRFWNGAVAGSYVGHSEIYRDDAGSGAGKGEIWLGKGGVLRGQSAARLAFFRKILAESPAEGLEPIDKWQEYPFAGKHGEYYLGYFNRQQPASWPFALFKTGLKDGMRAQRAAAGAPLYGGPHRARALNQARSAALAAALAAGPAHGEVIGKMETPSALSEARLSSLVGTEHAAWQAYLDRSRSLLAADQAALAAERQDAPAPAAAASAPEKSGNGMSLKQPAAWYATPEALRVADNIVSYQTPAGGWGKNVNRSGPPRQRGESYVHSDGGDQNGWNFVGTIDNDATTTELRFLARAITAGVSDAAKQTVYRASFDKGLKYLFNAQYPNGGYPQVYPLAGGYHDAITFNDNALANVLELLADVARRQGDYAFVTADQSAAAGRARDLTEQMIAASQIRVDGVRTAWCQQHDPVTLAPVGARNFEPIALASVESAHLVDVLMRAPTPAPPVVVAIDSAAAWLQRTVIDDREWVHAADGSRLVAKTGAPPLWARLYDVTTMRPIFGDRDRTIHTDVSELTPERRNGYAWYVSSPAATLQRYTRWNEYGENRFIEVGRQAGARRRGGAVAPPLGGRSAGGAGRYRLEIDDPQISEGAGARRGWRYASRARQRRLAGPGCPPGSALAGRGRGGAGPGACRARCARAAVHPGQPAARARPARRARGGRAPADGIAAAAAGVQHQAGRAVPAEQGKFPAGHRAGPYQAVAVRAIDACAQAGAKGGAFTGAAPAQRRPRAATGHQHRPQRAIVRTVQGGRRRAGASGSARSRAGTAAGPGQRQGAGTGTDRRAIAGLSRQDGRWSVRHGPGDQARLMCRLSAGYRRTAPHRSARPHGVALGIGSAFAAVGAVVQLDDGDRRHAPRAHHEVRHLAIETVAVPGRWRGHQRGKRHLRQDHAFRQRADQRAVHPFFECGQRPAALYRHRVQRRGSRALVCGRRVLALPALPRPAKAGAEISEQGAQCERGQAILEQRAHQFMKENRIQRVLERSLHGGWVVAGIVIPMEIKVNFLDKLRLEAKFDDFTVIADQPIRYKGDGSAPGPFDYFLASSALCAAYFVKLYCDTRNISTEHIRLSQNNIVDPENRYQQIFKIQVELPADISAKDRQGILRSIDRCTVKKVVQTGPEFVIEEVENLDADAQGLLMARPSTEASTYIPGKDLPLEQTIANMSAVLAGLGMKIEIASWRNIVPNVWSLHIRDAHSPMCFTNGKGATKESALASALGEFIERLNCNHFYGGAYWGPDIANAPFVHYPDERWFKPGRRDALPADILDAATRKIYDPDGELRSAHLIDTNSGNAERGICALPFVRQSDGETVYFPSNLIENLYVSNGMSAGNTLAEAQVQCLSEIFERAVKREILEGEIALPDVPQDVLAKYPGIVAGIQGLEEQGFPVLVKDASLGGVYPLMCVTLMNPRTGGVFASFGAHPSLEVALERSLTELLQGRSFEGLNDLPQPTFVSNAVTEPNNFVEHFIDSSGIVSWRFFSAKSDYAFVEWDFSGHGENSNAEEAATLFGILKAMGKEAYTAVYDQLGAIARTEPAPPRQRRAGRPGRPPGQQRARRILGHRHADRRGIRRKHRVGPAHRAGTETADPPGAATVRPSARAGGRVPAIQRQHGGPQAVLPGAERGAGSGARRRPGAGRLRTQLPPHVRQRAHGCGDRLGGRQRAFPRLDAHQHAARRAGSSRAVDRQLQEIARSAGQGGGRRRLGSRAEARYIDYPAEKRTLTWQYHKVDSGMKRFKHEHGTRNPIIAQEEQAILLAVERALASSSNSQTIGRNGELPFLKFLQRYLPFTLRAVSGHFITPSASLSPQLDVIVIDARYPLLAENDDGSALVMLHSVIRIYEIKTNLQIKDMHAALAAAKTLKTLSREVAEFGDIDGFGFPQYVLCAYHSAARLESLKQVYFADVDADRVHMDAVILRYHPSDSPGADDALGGELHVEPPFSDDPACRGPLPGGGYPVSRPMHTPLSDLYYSLVQDSYYALAQNMPVSQVPEQVGPRSPRHSPSFNRKPFGTHQFDVYSPKMSRQLVLFGMPALNLWTRLEATPSVLVFCERPLQLPNSKPRRAIDFWAQSGDSEEFLIIAKAPVQDSEEGGGAIPTEMIDGIPLRYVSSDEMRPNATELKNWGWIIRDLSAFQRFVPEPLCKEVLAIVESGKSIAQLQAELPNQDSAIVKLAVYVLLHHRFDRRKLMMAAPPVELWPSVDSSHLEPVEQGRVQQLCSALWDLFSEGDMSVKAIIIRYGVQKQALYRAARRCIEKHPDGGIYGFRAVLPYMRTKDYERQMPPTPVPYERAGCTGALAQLFRDYPDIEKCIRTAVRNRSRPVKPGGQVRQPIQAIHRDFIKAPKVLLTVSPNGVRGDGLAVGQDHEGRHRAAASNHNSSERHEFRRRRMASKLERILILAKTYPSPSAKHTETSCVAGINEHGQMRRLYPVPFRMIAENQQFQKWQWVTLRIEKSPADHRPESHKVFVDTIQTGEAIPTEKGWALRRQWWGKMPTFASFDALEQARQTQQVSLALLRPKRLERLEITAVDNPEWTDEELTKLSQEQSQGNLFSEDEQRKQLKLLEKMPFDFHYHYRCDTPDGERAYRHKIVDWEVAMLFRNCRKSHGDDWETPFRAKLEREFAARDLMFMMGNIHRFQHQWLIISLIYPPKPAPDDAAQGCLF</sequence>
<dbReference type="InterPro" id="IPR015946">
    <property type="entry name" value="KH_dom-like_a/b"/>
</dbReference>
<dbReference type="InterPro" id="IPR036102">
    <property type="entry name" value="OsmC/Ohrsf"/>
</dbReference>
<feature type="region of interest" description="Disordered" evidence="1">
    <location>
        <begin position="628"/>
        <end position="649"/>
    </location>
</feature>
<feature type="region of interest" description="Disordered" evidence="1">
    <location>
        <begin position="1097"/>
        <end position="1163"/>
    </location>
</feature>
<feature type="compositionally biased region" description="Low complexity" evidence="1">
    <location>
        <begin position="576"/>
        <end position="590"/>
    </location>
</feature>
<accession>A0A699GFN9</accession>
<dbReference type="Pfam" id="PF02624">
    <property type="entry name" value="YcaO"/>
    <property type="match status" value="1"/>
</dbReference>
<feature type="compositionally biased region" description="Low complexity" evidence="1">
    <location>
        <begin position="1021"/>
        <end position="1032"/>
    </location>
</feature>
<organism evidence="4">
    <name type="scientific">Tanacetum cinerariifolium</name>
    <name type="common">Dalmatian daisy</name>
    <name type="synonym">Chrysanthemum cinerariifolium</name>
    <dbReference type="NCBI Taxonomy" id="118510"/>
    <lineage>
        <taxon>Eukaryota</taxon>
        <taxon>Viridiplantae</taxon>
        <taxon>Streptophyta</taxon>
        <taxon>Embryophyta</taxon>
        <taxon>Tracheophyta</taxon>
        <taxon>Spermatophyta</taxon>
        <taxon>Magnoliopsida</taxon>
        <taxon>eudicotyledons</taxon>
        <taxon>Gunneridae</taxon>
        <taxon>Pentapetalae</taxon>
        <taxon>asterids</taxon>
        <taxon>campanulids</taxon>
        <taxon>Asterales</taxon>
        <taxon>Asteraceae</taxon>
        <taxon>Asteroideae</taxon>
        <taxon>Anthemideae</taxon>
        <taxon>Anthemidinae</taxon>
        <taxon>Tanacetum</taxon>
    </lineage>
</organism>
<dbReference type="NCBIfam" id="TIGR03549">
    <property type="entry name" value="OsmC domain/YcaO domain-containing protein"/>
    <property type="match status" value="1"/>
</dbReference>
<dbReference type="EMBL" id="BKCJ010000009">
    <property type="protein sequence ID" value="GEU28552.1"/>
    <property type="molecule type" value="Genomic_DNA"/>
</dbReference>
<dbReference type="NCBIfam" id="TIGR00702">
    <property type="entry name" value="YcaO-type kinase domain"/>
    <property type="match status" value="1"/>
</dbReference>
<dbReference type="InterPro" id="IPR012669">
    <property type="entry name" value="Pectate_lyase"/>
</dbReference>